<dbReference type="PANTHER" id="PTHR33795:SF1">
    <property type="entry name" value="INSERTION ELEMENT IS150 PROTEIN INSJ"/>
    <property type="match status" value="1"/>
</dbReference>
<keyword evidence="5" id="KW-1185">Reference proteome</keyword>
<dbReference type="RefSeq" id="WP_005608228.1">
    <property type="nucleotide sequence ID" value="NZ_CP102283.1"/>
</dbReference>
<protein>
    <submittedName>
        <fullName evidence="4">Transposase</fullName>
    </submittedName>
</protein>
<evidence type="ECO:0000313" key="4">
    <source>
        <dbReference type="EMBL" id="EEW37565.1"/>
    </source>
</evidence>
<organism evidence="4 5">
    <name type="scientific">Granulicatella adiacens ATCC 49175</name>
    <dbReference type="NCBI Taxonomy" id="638301"/>
    <lineage>
        <taxon>Bacteria</taxon>
        <taxon>Bacillati</taxon>
        <taxon>Bacillota</taxon>
        <taxon>Bacilli</taxon>
        <taxon>Lactobacillales</taxon>
        <taxon>Carnobacteriaceae</taxon>
        <taxon>Granulicatella</taxon>
    </lineage>
</organism>
<dbReference type="InterPro" id="IPR055247">
    <property type="entry name" value="InsJ-like_HTH"/>
</dbReference>
<dbReference type="GeneID" id="78412741"/>
<evidence type="ECO:0000256" key="1">
    <source>
        <dbReference type="ARBA" id="ARBA00038232"/>
    </source>
</evidence>
<dbReference type="InterPro" id="IPR052057">
    <property type="entry name" value="IS150/IS1296_orfA-like"/>
</dbReference>
<dbReference type="AlphaFoldDB" id="C8NFK9"/>
<evidence type="ECO:0000256" key="2">
    <source>
        <dbReference type="SAM" id="Coils"/>
    </source>
</evidence>
<feature type="coiled-coil region" evidence="2">
    <location>
        <begin position="198"/>
        <end position="238"/>
    </location>
</feature>
<sequence>MVKKHTAKELEQFIELYLDGVSFHELRSEYGLKISPGSFNMYFLNYKAHGPSVLEDRDGFNTYTNEFKEKVVKEFLESKTYFTAIARKYKIPCAKTVRNWIIKYTNGEAEKAYYPKPEVYTMKFRKTSHEERIFIVKDCIQNQLDYKQTAQKFNVSYNSVYQWVKKYQKYGPDGLVDSRGKRKPDNIQTETERIRAEMAILKARNEYLETENAALKKLQEVESELMFARRNLKRNIKRLKN</sequence>
<evidence type="ECO:0000313" key="5">
    <source>
        <dbReference type="Proteomes" id="UP000005926"/>
    </source>
</evidence>
<comment type="similarity">
    <text evidence="1">Belongs to the IS150/IS1296 orfA family.</text>
</comment>
<dbReference type="Pfam" id="PF13518">
    <property type="entry name" value="HTH_28"/>
    <property type="match status" value="1"/>
</dbReference>
<dbReference type="GO" id="GO:0043565">
    <property type="term" value="F:sequence-specific DNA binding"/>
    <property type="evidence" value="ECO:0007669"/>
    <property type="project" value="InterPro"/>
</dbReference>
<keyword evidence="2" id="KW-0175">Coiled coil</keyword>
<reference evidence="4 5" key="1">
    <citation type="submission" date="2009-08" db="EMBL/GenBank/DDBJ databases">
        <authorList>
            <person name="Muzny D."/>
            <person name="Qin X."/>
            <person name="Deng J."/>
            <person name="Jiang H."/>
            <person name="Liu Y."/>
            <person name="Qu J."/>
            <person name="Song X.-Z."/>
            <person name="Zhang L."/>
            <person name="Thornton R."/>
            <person name="Coyle M."/>
            <person name="Francisco L."/>
            <person name="Jackson L."/>
            <person name="Javaid M."/>
            <person name="Korchina V."/>
            <person name="Kovar C."/>
            <person name="Mata R."/>
            <person name="Mathew T."/>
            <person name="Ngo R."/>
            <person name="Nguyen L."/>
            <person name="Nguyen N."/>
            <person name="Okwuonu G."/>
            <person name="Ongeri F."/>
            <person name="Pham C."/>
            <person name="Simmons D."/>
            <person name="Wilczek-Boney K."/>
            <person name="Hale W."/>
            <person name="Jakkamsetti A."/>
            <person name="Pham P."/>
            <person name="Ruth R."/>
            <person name="San Lucas F."/>
            <person name="Warren J."/>
            <person name="Zhang J."/>
            <person name="Zhao Z."/>
            <person name="Zhou C."/>
            <person name="Zhu D."/>
            <person name="Lee S."/>
            <person name="Bess C."/>
            <person name="Blankenburg K."/>
            <person name="Forbes L."/>
            <person name="Fu Q."/>
            <person name="Gubbala S."/>
            <person name="Hirani K."/>
            <person name="Jayaseelan J.C."/>
            <person name="Lara F."/>
            <person name="Munidasa M."/>
            <person name="Palculict T."/>
            <person name="Patil S."/>
            <person name="Pu L.-L."/>
            <person name="Saada N."/>
            <person name="Tang L."/>
            <person name="Weissenberger G."/>
            <person name="Zhu Y."/>
            <person name="Hemphill L."/>
            <person name="Shang Y."/>
            <person name="Youmans B."/>
            <person name="Ayvaz T."/>
            <person name="Ross M."/>
            <person name="Santibanez J."/>
            <person name="Aqrawi P."/>
            <person name="Gross S."/>
            <person name="Joshi V."/>
            <person name="Fowler G."/>
            <person name="Nazareth L."/>
            <person name="Reid J."/>
            <person name="Worley K."/>
            <person name="Petrosino J."/>
            <person name="Highlander S."/>
            <person name="Gibbs R."/>
        </authorList>
    </citation>
    <scope>NUCLEOTIDE SEQUENCE [LARGE SCALE GENOMIC DNA]</scope>
    <source>
        <strain evidence="4 5">ATCC 49175</strain>
    </source>
</reference>
<comment type="caution">
    <text evidence="4">The sequence shown here is derived from an EMBL/GenBank/DDBJ whole genome shotgun (WGS) entry which is preliminary data.</text>
</comment>
<dbReference type="InterPro" id="IPR010921">
    <property type="entry name" value="Trp_repressor/repl_initiator"/>
</dbReference>
<accession>C8NFK9</accession>
<name>C8NFK9_9LACT</name>
<feature type="domain" description="Insertion element IS150 protein InsJ-like helix-turn-helix" evidence="3">
    <location>
        <begin position="131"/>
        <end position="183"/>
    </location>
</feature>
<dbReference type="EMBL" id="ACKZ01000015">
    <property type="protein sequence ID" value="EEW37565.1"/>
    <property type="molecule type" value="Genomic_DNA"/>
</dbReference>
<dbReference type="eggNOG" id="COG2963">
    <property type="taxonomic scope" value="Bacteria"/>
</dbReference>
<dbReference type="Proteomes" id="UP000005926">
    <property type="component" value="Unassembled WGS sequence"/>
</dbReference>
<dbReference type="Gene3D" id="1.10.10.10">
    <property type="entry name" value="Winged helix-like DNA-binding domain superfamily/Winged helix DNA-binding domain"/>
    <property type="match status" value="1"/>
</dbReference>
<dbReference type="STRING" id="638301.HMPREF0444_0704"/>
<dbReference type="PANTHER" id="PTHR33795">
    <property type="entry name" value="INSERTION ELEMENT IS150 PROTEIN INSJ"/>
    <property type="match status" value="1"/>
</dbReference>
<dbReference type="SUPFAM" id="SSF48295">
    <property type="entry name" value="TrpR-like"/>
    <property type="match status" value="2"/>
</dbReference>
<gene>
    <name evidence="4" type="ORF">HMPREF0444_0704</name>
</gene>
<evidence type="ECO:0000259" key="3">
    <source>
        <dbReference type="Pfam" id="PF13518"/>
    </source>
</evidence>
<dbReference type="HOGENOM" id="CLU_027402_17_4_9"/>
<proteinExistence type="inferred from homology"/>
<dbReference type="InterPro" id="IPR036388">
    <property type="entry name" value="WH-like_DNA-bd_sf"/>
</dbReference>